<evidence type="ECO:0000256" key="5">
    <source>
        <dbReference type="ARBA" id="ARBA00022989"/>
    </source>
</evidence>
<keyword evidence="10" id="KW-1185">Reference proteome</keyword>
<evidence type="ECO:0000313" key="9">
    <source>
        <dbReference type="EMBL" id="SDH30785.1"/>
    </source>
</evidence>
<dbReference type="InterPro" id="IPR035906">
    <property type="entry name" value="MetI-like_sf"/>
</dbReference>
<name>A0A1G8BC42_9MICO</name>
<feature type="transmembrane region" description="Helical" evidence="7">
    <location>
        <begin position="188"/>
        <end position="210"/>
    </location>
</feature>
<evidence type="ECO:0000313" key="10">
    <source>
        <dbReference type="Proteomes" id="UP000198822"/>
    </source>
</evidence>
<feature type="transmembrane region" description="Helical" evidence="7">
    <location>
        <begin position="247"/>
        <end position="268"/>
    </location>
</feature>
<keyword evidence="5 7" id="KW-1133">Transmembrane helix</keyword>
<protein>
    <submittedName>
        <fullName evidence="9">Carbohydrate ABC transporter membrane protein 2, CUT1 family</fullName>
    </submittedName>
</protein>
<dbReference type="GO" id="GO:0005886">
    <property type="term" value="C:plasma membrane"/>
    <property type="evidence" value="ECO:0007669"/>
    <property type="project" value="UniProtKB-SubCell"/>
</dbReference>
<dbReference type="Proteomes" id="UP000198822">
    <property type="component" value="Chromosome I"/>
</dbReference>
<organism evidence="9 10">
    <name type="scientific">Agrococcus jejuensis</name>
    <dbReference type="NCBI Taxonomy" id="399736"/>
    <lineage>
        <taxon>Bacteria</taxon>
        <taxon>Bacillati</taxon>
        <taxon>Actinomycetota</taxon>
        <taxon>Actinomycetes</taxon>
        <taxon>Micrococcales</taxon>
        <taxon>Microbacteriaceae</taxon>
        <taxon>Agrococcus</taxon>
    </lineage>
</organism>
<sequence>MRRSPAYRGMTVLWCAVAVLIFVCSVFPVYWMVKTSFQPNSEVRSTSLQLWPETWTLRNYETVLFDPGRTPFLPALGTSLIATTATVLIAAVLAFLAAVAISRFRFKSRRMFIVAILVIQMLPLEAMMVSLYRVLDGWQLLNTILALVLVYTATVLPFTIWTLRGFVDGVPIELEEAAMIDGCSRVGAFFRVTFPLLAPGLVATGVFAFIQAWNEFLIALIVNTDPQLMTLPVWLRTFLALNGTTNWAAIMAGSTLMAIPVVIFFLIVQGRMTSGLVSGAVKG</sequence>
<keyword evidence="3" id="KW-1003">Cell membrane</keyword>
<feature type="transmembrane region" description="Helical" evidence="7">
    <location>
        <begin position="12"/>
        <end position="33"/>
    </location>
</feature>
<accession>A0A1G8BC42</accession>
<dbReference type="InterPro" id="IPR050901">
    <property type="entry name" value="BP-dep_ABC_trans_perm"/>
</dbReference>
<feature type="transmembrane region" description="Helical" evidence="7">
    <location>
        <begin position="72"/>
        <end position="99"/>
    </location>
</feature>
<proteinExistence type="inferred from homology"/>
<dbReference type="AlphaFoldDB" id="A0A1G8BC42"/>
<evidence type="ECO:0000256" key="3">
    <source>
        <dbReference type="ARBA" id="ARBA00022475"/>
    </source>
</evidence>
<feature type="domain" description="ABC transmembrane type-1" evidence="8">
    <location>
        <begin position="76"/>
        <end position="268"/>
    </location>
</feature>
<feature type="transmembrane region" description="Helical" evidence="7">
    <location>
        <begin position="144"/>
        <end position="167"/>
    </location>
</feature>
<dbReference type="InterPro" id="IPR000515">
    <property type="entry name" value="MetI-like"/>
</dbReference>
<dbReference type="CDD" id="cd06261">
    <property type="entry name" value="TM_PBP2"/>
    <property type="match status" value="1"/>
</dbReference>
<evidence type="ECO:0000256" key="6">
    <source>
        <dbReference type="ARBA" id="ARBA00023136"/>
    </source>
</evidence>
<keyword evidence="6 7" id="KW-0472">Membrane</keyword>
<dbReference type="PANTHER" id="PTHR32243:SF18">
    <property type="entry name" value="INNER MEMBRANE ABC TRANSPORTER PERMEASE PROTEIN YCJP"/>
    <property type="match status" value="1"/>
</dbReference>
<evidence type="ECO:0000259" key="8">
    <source>
        <dbReference type="PROSITE" id="PS50928"/>
    </source>
</evidence>
<evidence type="ECO:0000256" key="1">
    <source>
        <dbReference type="ARBA" id="ARBA00004651"/>
    </source>
</evidence>
<gene>
    <name evidence="9" type="ORF">SAMN04489720_0892</name>
</gene>
<evidence type="ECO:0000256" key="4">
    <source>
        <dbReference type="ARBA" id="ARBA00022692"/>
    </source>
</evidence>
<dbReference type="GO" id="GO:0055085">
    <property type="term" value="P:transmembrane transport"/>
    <property type="evidence" value="ECO:0007669"/>
    <property type="project" value="InterPro"/>
</dbReference>
<keyword evidence="4 7" id="KW-0812">Transmembrane</keyword>
<dbReference type="Pfam" id="PF00528">
    <property type="entry name" value="BPD_transp_1"/>
    <property type="match status" value="1"/>
</dbReference>
<dbReference type="SUPFAM" id="SSF161098">
    <property type="entry name" value="MetI-like"/>
    <property type="match status" value="1"/>
</dbReference>
<feature type="transmembrane region" description="Helical" evidence="7">
    <location>
        <begin position="111"/>
        <end position="132"/>
    </location>
</feature>
<evidence type="ECO:0000256" key="7">
    <source>
        <dbReference type="RuleBase" id="RU363032"/>
    </source>
</evidence>
<dbReference type="EMBL" id="LT629695">
    <property type="protein sequence ID" value="SDH30785.1"/>
    <property type="molecule type" value="Genomic_DNA"/>
</dbReference>
<comment type="similarity">
    <text evidence="7">Belongs to the binding-protein-dependent transport system permease family.</text>
</comment>
<dbReference type="PROSITE" id="PS50928">
    <property type="entry name" value="ABC_TM1"/>
    <property type="match status" value="1"/>
</dbReference>
<comment type="subcellular location">
    <subcellularLocation>
        <location evidence="1 7">Cell membrane</location>
        <topology evidence="1 7">Multi-pass membrane protein</topology>
    </subcellularLocation>
</comment>
<dbReference type="Gene3D" id="1.10.3720.10">
    <property type="entry name" value="MetI-like"/>
    <property type="match status" value="1"/>
</dbReference>
<evidence type="ECO:0000256" key="2">
    <source>
        <dbReference type="ARBA" id="ARBA00022448"/>
    </source>
</evidence>
<reference evidence="10" key="1">
    <citation type="submission" date="2016-10" db="EMBL/GenBank/DDBJ databases">
        <authorList>
            <person name="Varghese N."/>
            <person name="Submissions S."/>
        </authorList>
    </citation>
    <scope>NUCLEOTIDE SEQUENCE [LARGE SCALE GENOMIC DNA]</scope>
    <source>
        <strain evidence="10">DSM 22002</strain>
    </source>
</reference>
<dbReference type="STRING" id="399736.SAMN04489720_0892"/>
<dbReference type="PANTHER" id="PTHR32243">
    <property type="entry name" value="MALTOSE TRANSPORT SYSTEM PERMEASE-RELATED"/>
    <property type="match status" value="1"/>
</dbReference>
<keyword evidence="2 7" id="KW-0813">Transport</keyword>